<feature type="region of interest" description="Disordered" evidence="1">
    <location>
        <begin position="1"/>
        <end position="27"/>
    </location>
</feature>
<comment type="caution">
    <text evidence="2">The sequence shown here is derived from an EMBL/GenBank/DDBJ whole genome shotgun (WGS) entry which is preliminary data.</text>
</comment>
<name>A0A5B7JSE0_PORTR</name>
<gene>
    <name evidence="2" type="ORF">E2C01_092803</name>
</gene>
<proteinExistence type="predicted"/>
<accession>A0A5B7JSE0</accession>
<reference evidence="2 3" key="1">
    <citation type="submission" date="2019-05" db="EMBL/GenBank/DDBJ databases">
        <title>Another draft genome of Portunus trituberculatus and its Hox gene families provides insights of decapod evolution.</title>
        <authorList>
            <person name="Jeong J.-H."/>
            <person name="Song I."/>
            <person name="Kim S."/>
            <person name="Choi T."/>
            <person name="Kim D."/>
            <person name="Ryu S."/>
            <person name="Kim W."/>
        </authorList>
    </citation>
    <scope>NUCLEOTIDE SEQUENCE [LARGE SCALE GENOMIC DNA]</scope>
    <source>
        <tissue evidence="2">Muscle</tissue>
    </source>
</reference>
<protein>
    <submittedName>
        <fullName evidence="2">Uncharacterized protein</fullName>
    </submittedName>
</protein>
<evidence type="ECO:0000256" key="1">
    <source>
        <dbReference type="SAM" id="MobiDB-lite"/>
    </source>
</evidence>
<evidence type="ECO:0000313" key="3">
    <source>
        <dbReference type="Proteomes" id="UP000324222"/>
    </source>
</evidence>
<dbReference type="AlphaFoldDB" id="A0A5B7JSE0"/>
<evidence type="ECO:0000313" key="2">
    <source>
        <dbReference type="EMBL" id="MPC97485.1"/>
    </source>
</evidence>
<feature type="compositionally biased region" description="Basic and acidic residues" evidence="1">
    <location>
        <begin position="11"/>
        <end position="25"/>
    </location>
</feature>
<keyword evidence="3" id="KW-1185">Reference proteome</keyword>
<organism evidence="2 3">
    <name type="scientific">Portunus trituberculatus</name>
    <name type="common">Swimming crab</name>
    <name type="synonym">Neptunus trituberculatus</name>
    <dbReference type="NCBI Taxonomy" id="210409"/>
    <lineage>
        <taxon>Eukaryota</taxon>
        <taxon>Metazoa</taxon>
        <taxon>Ecdysozoa</taxon>
        <taxon>Arthropoda</taxon>
        <taxon>Crustacea</taxon>
        <taxon>Multicrustacea</taxon>
        <taxon>Malacostraca</taxon>
        <taxon>Eumalacostraca</taxon>
        <taxon>Eucarida</taxon>
        <taxon>Decapoda</taxon>
        <taxon>Pleocyemata</taxon>
        <taxon>Brachyura</taxon>
        <taxon>Eubrachyura</taxon>
        <taxon>Portunoidea</taxon>
        <taxon>Portunidae</taxon>
        <taxon>Portuninae</taxon>
        <taxon>Portunus</taxon>
    </lineage>
</organism>
<dbReference type="Proteomes" id="UP000324222">
    <property type="component" value="Unassembled WGS sequence"/>
</dbReference>
<dbReference type="EMBL" id="VSRR010110233">
    <property type="protein sequence ID" value="MPC97485.1"/>
    <property type="molecule type" value="Genomic_DNA"/>
</dbReference>
<sequence length="88" mass="9636">MGGLALPVSHGEVDGAAHERREARQSARPRLAAPYILRYWRGGERCGGVMTAPDGAAPWACSPYLASPPVPRMLSWVWMCVMGRRESN</sequence>